<dbReference type="InterPro" id="IPR016024">
    <property type="entry name" value="ARM-type_fold"/>
</dbReference>
<evidence type="ECO:0000256" key="2">
    <source>
        <dbReference type="PROSITE-ProRule" id="PRU00317"/>
    </source>
</evidence>
<accession>A0A427YS25</accession>
<dbReference type="OrthoDB" id="668540at2759"/>
<dbReference type="PANTHER" id="PTHR12537:SF12">
    <property type="entry name" value="MATERNAL PROTEIN PUMILIO"/>
    <property type="match status" value="1"/>
</dbReference>
<dbReference type="PROSITE" id="PS50303">
    <property type="entry name" value="PUM_HD"/>
    <property type="match status" value="1"/>
</dbReference>
<dbReference type="Gene3D" id="1.25.10.10">
    <property type="entry name" value="Leucine-rich Repeat Variant"/>
    <property type="match status" value="1"/>
</dbReference>
<feature type="compositionally biased region" description="Basic and acidic residues" evidence="3">
    <location>
        <begin position="762"/>
        <end position="771"/>
    </location>
</feature>
<dbReference type="EMBL" id="RSCD01000003">
    <property type="protein sequence ID" value="RSH93881.1"/>
    <property type="molecule type" value="Genomic_DNA"/>
</dbReference>
<evidence type="ECO:0000259" key="4">
    <source>
        <dbReference type="PROSITE" id="PS50303"/>
    </source>
</evidence>
<dbReference type="AlphaFoldDB" id="A0A427YS25"/>
<dbReference type="SUPFAM" id="SSF48371">
    <property type="entry name" value="ARM repeat"/>
    <property type="match status" value="1"/>
</dbReference>
<evidence type="ECO:0000313" key="6">
    <source>
        <dbReference type="Proteomes" id="UP000279259"/>
    </source>
</evidence>
<organism evidence="5 6">
    <name type="scientific">Saitozyma podzolica</name>
    <dbReference type="NCBI Taxonomy" id="1890683"/>
    <lineage>
        <taxon>Eukaryota</taxon>
        <taxon>Fungi</taxon>
        <taxon>Dikarya</taxon>
        <taxon>Basidiomycota</taxon>
        <taxon>Agaricomycotina</taxon>
        <taxon>Tremellomycetes</taxon>
        <taxon>Tremellales</taxon>
        <taxon>Trimorphomycetaceae</taxon>
        <taxon>Saitozyma</taxon>
    </lineage>
</organism>
<feature type="region of interest" description="Disordered" evidence="3">
    <location>
        <begin position="77"/>
        <end position="101"/>
    </location>
</feature>
<dbReference type="GO" id="GO:0005737">
    <property type="term" value="C:cytoplasm"/>
    <property type="evidence" value="ECO:0007669"/>
    <property type="project" value="TreeGrafter"/>
</dbReference>
<sequence>MSNAHAHNPNGVQVQGDTAADLAARLGGLGLSEPYLPPTGLGSSIDTGTGTGHFVQNQHSLPGAYPSVNLNLQTPPRLQHQQHQQHQHGHLAQSQHHQQNPYAAAENYNQYQSFYGNSGGLVLDSPFIPAAANNANANVNAITNANANFGFNGSGPEVLSPSLAPNAYDFANLNDAYGQDSHPQQHQQSSVPFSQVQPGGNTIYRTPTSQPHQPMQQQQQQVMQQQPFFGYQPDGRPMWWTPQGTFLQREAKKDDQLGHPLRSPGPHTPIRNATFANAQHNTPFTPPEYLTSPTQGGFPLGTPHTPTYNTLSGAPYGLHPPHAPYGLATPYSPMASIYGHGGYGGHGHGHTRGHGRGHMHGHVESPRYRKNYDTGTQRSALLEDFRLNRMNKNWELDNIWGHVVEFSGDQHGSRFIQQRLETASVEERQKLFDEIMPNAYALMTDLFGNYVTQKMFENGDQRQKAALAKQMEGRVLTLSMQMYGCRVVQKALEHVLLDQRKKIVSELENHVLECVKSNNANHVIQRIITLNPPQNVVDAFIGNVEELCLHPYGCRVLQKAFECLPDSMKRRLLGEMHRSTPKLIEDQFGNYVVQSVVICCEQKDKHKVIEEIKGKVVTLAKHKFASNVVEKALEHSHPDDKRAIVEELIGMQPGGGNKIAMLLRDPIANFPVQTALMHAERPQRQQIFDIIHPMLPGLRHTPAGKRLEQKLTAMESEGFAPSVVDPFPTHPLSLSVSAETEASNALSQTESHSGSSSTRMTSPERERDAKLRPSVSAPPSMINKGSLNESSSSAPATNADTKLLEDLLK</sequence>
<feature type="repeat" description="Pumilio" evidence="2">
    <location>
        <begin position="434"/>
        <end position="469"/>
    </location>
</feature>
<feature type="repeat" description="Pumilio" evidence="2">
    <location>
        <begin position="575"/>
        <end position="610"/>
    </location>
</feature>
<name>A0A427YS25_9TREE</name>
<dbReference type="SMART" id="SM00025">
    <property type="entry name" value="Pumilio"/>
    <property type="match status" value="8"/>
</dbReference>
<reference evidence="5 6" key="1">
    <citation type="submission" date="2018-11" db="EMBL/GenBank/DDBJ databases">
        <title>Genome sequence of Saitozyma podzolica DSM 27192.</title>
        <authorList>
            <person name="Aliyu H."/>
            <person name="Gorte O."/>
            <person name="Ochsenreither K."/>
        </authorList>
    </citation>
    <scope>NUCLEOTIDE SEQUENCE [LARGE SCALE GENOMIC DNA]</scope>
    <source>
        <strain evidence="5 6">DSM 27192</strain>
    </source>
</reference>
<dbReference type="Pfam" id="PF00806">
    <property type="entry name" value="PUF"/>
    <property type="match status" value="8"/>
</dbReference>
<keyword evidence="1" id="KW-0677">Repeat</keyword>
<evidence type="ECO:0000256" key="1">
    <source>
        <dbReference type="ARBA" id="ARBA00022737"/>
    </source>
</evidence>
<feature type="compositionally biased region" description="Polar residues" evidence="3">
    <location>
        <begin position="783"/>
        <end position="800"/>
    </location>
</feature>
<dbReference type="PROSITE" id="PS50302">
    <property type="entry name" value="PUM"/>
    <property type="match status" value="6"/>
</dbReference>
<dbReference type="Proteomes" id="UP000279259">
    <property type="component" value="Unassembled WGS sequence"/>
</dbReference>
<feature type="repeat" description="Pumilio" evidence="2">
    <location>
        <begin position="470"/>
        <end position="505"/>
    </location>
</feature>
<dbReference type="STRING" id="1890683.A0A427YS25"/>
<feature type="repeat" description="Pumilio" evidence="2">
    <location>
        <begin position="398"/>
        <end position="433"/>
    </location>
</feature>
<dbReference type="PANTHER" id="PTHR12537">
    <property type="entry name" value="RNA BINDING PROTEIN PUMILIO-RELATED"/>
    <property type="match status" value="1"/>
</dbReference>
<dbReference type="InterPro" id="IPR001313">
    <property type="entry name" value="Pumilio_RNA-bd_rpt"/>
</dbReference>
<feature type="region of interest" description="Disordered" evidence="3">
    <location>
        <begin position="736"/>
        <end position="809"/>
    </location>
</feature>
<dbReference type="GO" id="GO:0003730">
    <property type="term" value="F:mRNA 3'-UTR binding"/>
    <property type="evidence" value="ECO:0007669"/>
    <property type="project" value="TreeGrafter"/>
</dbReference>
<feature type="domain" description="PUM-HD" evidence="4">
    <location>
        <begin position="377"/>
        <end position="715"/>
    </location>
</feature>
<evidence type="ECO:0000256" key="3">
    <source>
        <dbReference type="SAM" id="MobiDB-lite"/>
    </source>
</evidence>
<feature type="repeat" description="Pumilio" evidence="2">
    <location>
        <begin position="611"/>
        <end position="646"/>
    </location>
</feature>
<dbReference type="InterPro" id="IPR011989">
    <property type="entry name" value="ARM-like"/>
</dbReference>
<comment type="caution">
    <text evidence="5">The sequence shown here is derived from an EMBL/GenBank/DDBJ whole genome shotgun (WGS) entry which is preliminary data.</text>
</comment>
<feature type="compositionally biased region" description="Polar residues" evidence="3">
    <location>
        <begin position="736"/>
        <end position="746"/>
    </location>
</feature>
<dbReference type="CDD" id="cd07920">
    <property type="entry name" value="Pumilio"/>
    <property type="match status" value="1"/>
</dbReference>
<protein>
    <submittedName>
        <fullName evidence="5">mRNA binding protein puf3</fullName>
    </submittedName>
</protein>
<dbReference type="InterPro" id="IPR033133">
    <property type="entry name" value="PUM-HD"/>
</dbReference>
<gene>
    <name evidence="5" type="primary">PUF3</name>
    <name evidence="5" type="ORF">EHS25_006533</name>
</gene>
<proteinExistence type="predicted"/>
<feature type="repeat" description="Pumilio" evidence="2">
    <location>
        <begin position="539"/>
        <end position="574"/>
    </location>
</feature>
<dbReference type="GO" id="GO:0000288">
    <property type="term" value="P:nuclear-transcribed mRNA catabolic process, deadenylation-dependent decay"/>
    <property type="evidence" value="ECO:0007669"/>
    <property type="project" value="TreeGrafter"/>
</dbReference>
<evidence type="ECO:0000313" key="5">
    <source>
        <dbReference type="EMBL" id="RSH93881.1"/>
    </source>
</evidence>
<feature type="compositionally biased region" description="Low complexity" evidence="3">
    <location>
        <begin position="90"/>
        <end position="99"/>
    </location>
</feature>
<feature type="compositionally biased region" description="Low complexity" evidence="3">
    <location>
        <begin position="747"/>
        <end position="761"/>
    </location>
</feature>
<feature type="compositionally biased region" description="Low complexity" evidence="3">
    <location>
        <begin position="179"/>
        <end position="198"/>
    </location>
</feature>
<dbReference type="InterPro" id="IPR033712">
    <property type="entry name" value="Pumilio_RNA-bd"/>
</dbReference>
<keyword evidence="6" id="KW-1185">Reference proteome</keyword>
<feature type="region of interest" description="Disordered" evidence="3">
    <location>
        <begin position="178"/>
        <end position="198"/>
    </location>
</feature>